<proteinExistence type="predicted"/>
<protein>
    <recommendedName>
        <fullName evidence="3">Reverse transcriptase domain-containing protein</fullName>
    </recommendedName>
</protein>
<comment type="caution">
    <text evidence="1">The sequence shown here is derived from an EMBL/GenBank/DDBJ whole genome shotgun (WGS) entry which is preliminary data.</text>
</comment>
<dbReference type="Gene3D" id="3.30.420.10">
    <property type="entry name" value="Ribonuclease H-like superfamily/Ribonuclease H"/>
    <property type="match status" value="1"/>
</dbReference>
<dbReference type="InterPro" id="IPR012337">
    <property type="entry name" value="RNaseH-like_sf"/>
</dbReference>
<evidence type="ECO:0000313" key="1">
    <source>
        <dbReference type="EMBL" id="MCI26347.1"/>
    </source>
</evidence>
<keyword evidence="2" id="KW-1185">Reference proteome</keyword>
<dbReference type="InterPro" id="IPR036397">
    <property type="entry name" value="RNaseH_sf"/>
</dbReference>
<sequence>QLKQILEKTVSSSRKDWSLKLDDALWAYRTAFKTHLGFSPYQLVYGKACHLPVELEHKAYWAVKHLNMDATLAGRARLLKLNELEEWRERAYENAVLYKARTKRYHDAHLVPKKFHEGQLVLLFNSRFKLFPGKLKSKWSGPFVVKEVFPHGAVEIFKSGEENQSFK</sequence>
<evidence type="ECO:0008006" key="3">
    <source>
        <dbReference type="Google" id="ProtNLM"/>
    </source>
</evidence>
<feature type="non-terminal residue" evidence="1">
    <location>
        <position position="167"/>
    </location>
</feature>
<evidence type="ECO:0000313" key="2">
    <source>
        <dbReference type="Proteomes" id="UP000265520"/>
    </source>
</evidence>
<accession>A0A392QQT0</accession>
<dbReference type="GO" id="GO:0003676">
    <property type="term" value="F:nucleic acid binding"/>
    <property type="evidence" value="ECO:0007669"/>
    <property type="project" value="InterPro"/>
</dbReference>
<dbReference type="Proteomes" id="UP000265520">
    <property type="component" value="Unassembled WGS sequence"/>
</dbReference>
<dbReference type="InterPro" id="IPR052160">
    <property type="entry name" value="Gypsy_RT_Integrase-like"/>
</dbReference>
<organism evidence="1 2">
    <name type="scientific">Trifolium medium</name>
    <dbReference type="NCBI Taxonomy" id="97028"/>
    <lineage>
        <taxon>Eukaryota</taxon>
        <taxon>Viridiplantae</taxon>
        <taxon>Streptophyta</taxon>
        <taxon>Embryophyta</taxon>
        <taxon>Tracheophyta</taxon>
        <taxon>Spermatophyta</taxon>
        <taxon>Magnoliopsida</taxon>
        <taxon>eudicotyledons</taxon>
        <taxon>Gunneridae</taxon>
        <taxon>Pentapetalae</taxon>
        <taxon>rosids</taxon>
        <taxon>fabids</taxon>
        <taxon>Fabales</taxon>
        <taxon>Fabaceae</taxon>
        <taxon>Papilionoideae</taxon>
        <taxon>50 kb inversion clade</taxon>
        <taxon>NPAAA clade</taxon>
        <taxon>Hologalegina</taxon>
        <taxon>IRL clade</taxon>
        <taxon>Trifolieae</taxon>
        <taxon>Trifolium</taxon>
    </lineage>
</organism>
<feature type="non-terminal residue" evidence="1">
    <location>
        <position position="1"/>
    </location>
</feature>
<dbReference type="EMBL" id="LXQA010152695">
    <property type="protein sequence ID" value="MCI26347.1"/>
    <property type="molecule type" value="Genomic_DNA"/>
</dbReference>
<reference evidence="1 2" key="1">
    <citation type="journal article" date="2018" name="Front. Plant Sci.">
        <title>Red Clover (Trifolium pratense) and Zigzag Clover (T. medium) - A Picture of Genomic Similarities and Differences.</title>
        <authorList>
            <person name="Dluhosova J."/>
            <person name="Istvanek J."/>
            <person name="Nedelnik J."/>
            <person name="Repkova J."/>
        </authorList>
    </citation>
    <scope>NUCLEOTIDE SEQUENCE [LARGE SCALE GENOMIC DNA]</scope>
    <source>
        <strain evidence="2">cv. 10/8</strain>
        <tissue evidence="1">Leaf</tissue>
    </source>
</reference>
<dbReference type="SUPFAM" id="SSF53098">
    <property type="entry name" value="Ribonuclease H-like"/>
    <property type="match status" value="1"/>
</dbReference>
<name>A0A392QQT0_9FABA</name>
<dbReference type="AlphaFoldDB" id="A0A392QQT0"/>
<dbReference type="PANTHER" id="PTHR47266">
    <property type="entry name" value="ENDONUCLEASE-RELATED"/>
    <property type="match status" value="1"/>
</dbReference>